<protein>
    <recommendedName>
        <fullName evidence="3">IS110 family transposase</fullName>
    </recommendedName>
</protein>
<organism evidence="1 2">
    <name type="scientific">Halorubrum ezzemoulense</name>
    <name type="common">Halorubrum chaoviator</name>
    <dbReference type="NCBI Taxonomy" id="337243"/>
    <lineage>
        <taxon>Archaea</taxon>
        <taxon>Methanobacteriati</taxon>
        <taxon>Methanobacteriota</taxon>
        <taxon>Stenosarchaea group</taxon>
        <taxon>Halobacteria</taxon>
        <taxon>Halobacteriales</taxon>
        <taxon>Haloferacaceae</taxon>
        <taxon>Halorubrum</taxon>
    </lineage>
</organism>
<dbReference type="EMBL" id="NHPB01000035">
    <property type="protein sequence ID" value="OYR71225.1"/>
    <property type="molecule type" value="Genomic_DNA"/>
</dbReference>
<comment type="caution">
    <text evidence="1">The sequence shown here is derived from an EMBL/GenBank/DDBJ whole genome shotgun (WGS) entry which is preliminary data.</text>
</comment>
<gene>
    <name evidence="1" type="ORF">DJ78_05785</name>
</gene>
<dbReference type="RefSeq" id="WP_143421161.1">
    <property type="nucleotide sequence ID" value="NZ_NHPB01000035.1"/>
</dbReference>
<dbReference type="OrthoDB" id="25002at2157"/>
<evidence type="ECO:0000313" key="1">
    <source>
        <dbReference type="EMBL" id="OYR71225.1"/>
    </source>
</evidence>
<name>A0A256JQS7_HALEZ</name>
<evidence type="ECO:0000313" key="2">
    <source>
        <dbReference type="Proteomes" id="UP000216758"/>
    </source>
</evidence>
<dbReference type="Proteomes" id="UP000216758">
    <property type="component" value="Unassembled WGS sequence"/>
</dbReference>
<feature type="non-terminal residue" evidence="1">
    <location>
        <position position="1"/>
    </location>
</feature>
<dbReference type="AlphaFoldDB" id="A0A256JQS7"/>
<feature type="non-terminal residue" evidence="1">
    <location>
        <position position="79"/>
    </location>
</feature>
<evidence type="ECO:0008006" key="3">
    <source>
        <dbReference type="Google" id="ProtNLM"/>
    </source>
</evidence>
<accession>A0A256JQS7</accession>
<proteinExistence type="predicted"/>
<sequence>DTLTEELDSLPSFQRTRGALKLLSRAVYRLWQHQSDYQQRHFVRLFDMHPSDGDVRSTLLRLFSSVDMDFEAAIKADIF</sequence>
<reference evidence="1 2" key="1">
    <citation type="journal article" date="2014" name="Front. Microbiol.">
        <title>Population and genomic analysis of the genus Halorubrum.</title>
        <authorList>
            <person name="Fullmer M.S."/>
            <person name="Soucy S.M."/>
            <person name="Swithers K.S."/>
            <person name="Makkay A.M."/>
            <person name="Wheeler R."/>
            <person name="Ventosa A."/>
            <person name="Gogarten J.P."/>
            <person name="Papke R.T."/>
        </authorList>
    </citation>
    <scope>NUCLEOTIDE SEQUENCE [LARGE SCALE GENOMIC DNA]</scope>
    <source>
        <strain evidence="1 2">G37</strain>
    </source>
</reference>